<dbReference type="Proteomes" id="UP000298652">
    <property type="component" value="Chromosome 9"/>
</dbReference>
<dbReference type="EMBL" id="CM016560">
    <property type="protein sequence ID" value="TKV90478.1"/>
    <property type="molecule type" value="Genomic_DNA"/>
</dbReference>
<proteinExistence type="predicted"/>
<evidence type="ECO:0000313" key="1">
    <source>
        <dbReference type="EMBL" id="TKV90478.1"/>
    </source>
</evidence>
<reference evidence="1" key="1">
    <citation type="submission" date="2019-03" db="EMBL/GenBank/DDBJ databases">
        <title>WGS assembly of Setaria viridis.</title>
        <authorList>
            <person name="Huang P."/>
            <person name="Jenkins J."/>
            <person name="Grimwood J."/>
            <person name="Barry K."/>
            <person name="Healey A."/>
            <person name="Mamidi S."/>
            <person name="Sreedasyam A."/>
            <person name="Shu S."/>
            <person name="Feldman M."/>
            <person name="Wu J."/>
            <person name="Yu Y."/>
            <person name="Chen C."/>
            <person name="Johnson J."/>
            <person name="Rokhsar D."/>
            <person name="Baxter I."/>
            <person name="Schmutz J."/>
            <person name="Brutnell T."/>
            <person name="Kellogg E."/>
        </authorList>
    </citation>
    <scope>NUCLEOTIDE SEQUENCE [LARGE SCALE GENOMIC DNA]</scope>
</reference>
<evidence type="ECO:0000313" key="2">
    <source>
        <dbReference type="Proteomes" id="UP000298652"/>
    </source>
</evidence>
<dbReference type="Gramene" id="TKV90478">
    <property type="protein sequence ID" value="TKV90478"/>
    <property type="gene ID" value="SEVIR_9G031550v2"/>
</dbReference>
<keyword evidence="2" id="KW-1185">Reference proteome</keyword>
<organism evidence="1 2">
    <name type="scientific">Setaria viridis</name>
    <name type="common">Green bristlegrass</name>
    <name type="synonym">Setaria italica subsp. viridis</name>
    <dbReference type="NCBI Taxonomy" id="4556"/>
    <lineage>
        <taxon>Eukaryota</taxon>
        <taxon>Viridiplantae</taxon>
        <taxon>Streptophyta</taxon>
        <taxon>Embryophyta</taxon>
        <taxon>Tracheophyta</taxon>
        <taxon>Spermatophyta</taxon>
        <taxon>Magnoliopsida</taxon>
        <taxon>Liliopsida</taxon>
        <taxon>Poales</taxon>
        <taxon>Poaceae</taxon>
        <taxon>PACMAD clade</taxon>
        <taxon>Panicoideae</taxon>
        <taxon>Panicodae</taxon>
        <taxon>Paniceae</taxon>
        <taxon>Cenchrinae</taxon>
        <taxon>Setaria</taxon>
    </lineage>
</organism>
<protein>
    <submittedName>
        <fullName evidence="1">Uncharacterized protein</fullName>
    </submittedName>
</protein>
<gene>
    <name evidence="1" type="ORF">SEVIR_9G031550v2</name>
</gene>
<sequence length="190" mass="21018">MDGRAALCVHRKLCAARSISPSLSSPGRWPLFRPAGGLHCTASDGASEFDRRMDQLLVRSCFFPFFHIVLGGPLFLCVSAVCRRPEEEVSFCCRHPVLSFCSRPGRASVLRALAAATVLKFPSHEANAMQSKVLNKRRRKMWREPGQGAPFRRPARRGVANRPEPPLVFIVRCLPKPSANHVNDQTAADA</sequence>
<dbReference type="AlphaFoldDB" id="A0A4U6SR51"/>
<accession>A0A4U6SR51</accession>
<name>A0A4U6SR51_SETVI</name>